<keyword evidence="1" id="KW-0472">Membrane</keyword>
<name>A0A1M6NQW5_REIAG</name>
<evidence type="ECO:0000313" key="2">
    <source>
        <dbReference type="EMBL" id="SHJ98109.1"/>
    </source>
</evidence>
<dbReference type="EMBL" id="FRAA01000002">
    <property type="protein sequence ID" value="SHJ98109.1"/>
    <property type="molecule type" value="Genomic_DNA"/>
</dbReference>
<dbReference type="Proteomes" id="UP000184474">
    <property type="component" value="Unassembled WGS sequence"/>
</dbReference>
<evidence type="ECO:0000256" key="1">
    <source>
        <dbReference type="SAM" id="Phobius"/>
    </source>
</evidence>
<proteinExistence type="predicted"/>
<dbReference type="AlphaFoldDB" id="A0A1M6NQW5"/>
<reference evidence="3" key="1">
    <citation type="submission" date="2016-11" db="EMBL/GenBank/DDBJ databases">
        <authorList>
            <person name="Varghese N."/>
            <person name="Submissions S."/>
        </authorList>
    </citation>
    <scope>NUCLEOTIDE SEQUENCE [LARGE SCALE GENOMIC DNA]</scope>
    <source>
        <strain evidence="3">DSM 26134</strain>
    </source>
</reference>
<dbReference type="RefSeq" id="WP_073121301.1">
    <property type="nucleotide sequence ID" value="NZ_FRAA01000002.1"/>
</dbReference>
<keyword evidence="1" id="KW-0812">Transmembrane</keyword>
<protein>
    <submittedName>
        <fullName evidence="2">Uncharacterized protein</fullName>
    </submittedName>
</protein>
<keyword evidence="3" id="KW-1185">Reference proteome</keyword>
<feature type="transmembrane region" description="Helical" evidence="1">
    <location>
        <begin position="17"/>
        <end position="35"/>
    </location>
</feature>
<evidence type="ECO:0000313" key="3">
    <source>
        <dbReference type="Proteomes" id="UP000184474"/>
    </source>
</evidence>
<organism evidence="2 3">
    <name type="scientific">Reichenbachiella agariperforans</name>
    <dbReference type="NCBI Taxonomy" id="156994"/>
    <lineage>
        <taxon>Bacteria</taxon>
        <taxon>Pseudomonadati</taxon>
        <taxon>Bacteroidota</taxon>
        <taxon>Cytophagia</taxon>
        <taxon>Cytophagales</taxon>
        <taxon>Reichenbachiellaceae</taxon>
        <taxon>Reichenbachiella</taxon>
    </lineage>
</organism>
<sequence>MIDTVTLANIKDRKIQVLRNIILTLVILIPAIGFGQSQKTLSEILWSRVNSCYSMFEDMDDDGIPDFNKIDDSKNGYLKISGSWPTCGCSCSSEVGAFKNSSGSYIILQSDEVECCWERRISSNHDLIEILPDGFGINNFTSEPIKSDMDYSVFFLGIEIPRIGTDTKVKIELIPFGLFPKGVNLICFEYQQENHHKYLYGIRDVAKEMSDIETINYLLNGSFDKISPTDNLLISKEIGTDDSRFKSMEEMREYLIQLKNTYDLYCKLKTNELILGWNRNESKFYIKDEGEKIQQITFRDFLINNRYWSWMC</sequence>
<gene>
    <name evidence="2" type="ORF">SAMN04488028_102365</name>
</gene>
<keyword evidence="1" id="KW-1133">Transmembrane helix</keyword>
<accession>A0A1M6NQW5</accession>